<dbReference type="STRING" id="31234.E3LUC9"/>
<feature type="compositionally biased region" description="Low complexity" evidence="1">
    <location>
        <begin position="527"/>
        <end position="538"/>
    </location>
</feature>
<proteinExistence type="predicted"/>
<dbReference type="EMBL" id="DS268415">
    <property type="protein sequence ID" value="EFP11218.1"/>
    <property type="molecule type" value="Genomic_DNA"/>
</dbReference>
<dbReference type="OMA" id="NEICEFY"/>
<feature type="compositionally biased region" description="Polar residues" evidence="1">
    <location>
        <begin position="73"/>
        <end position="82"/>
    </location>
</feature>
<evidence type="ECO:0000313" key="2">
    <source>
        <dbReference type="EMBL" id="EFP11218.1"/>
    </source>
</evidence>
<organism evidence="3">
    <name type="scientific">Caenorhabditis remanei</name>
    <name type="common">Caenorhabditis vulgaris</name>
    <dbReference type="NCBI Taxonomy" id="31234"/>
    <lineage>
        <taxon>Eukaryota</taxon>
        <taxon>Metazoa</taxon>
        <taxon>Ecdysozoa</taxon>
        <taxon>Nematoda</taxon>
        <taxon>Chromadorea</taxon>
        <taxon>Rhabditida</taxon>
        <taxon>Rhabditina</taxon>
        <taxon>Rhabditomorpha</taxon>
        <taxon>Rhabditoidea</taxon>
        <taxon>Rhabditidae</taxon>
        <taxon>Peloderinae</taxon>
        <taxon>Caenorhabditis</taxon>
    </lineage>
</organism>
<feature type="region of interest" description="Disordered" evidence="1">
    <location>
        <begin position="436"/>
        <end position="487"/>
    </location>
</feature>
<feature type="region of interest" description="Disordered" evidence="1">
    <location>
        <begin position="517"/>
        <end position="579"/>
    </location>
</feature>
<evidence type="ECO:0000313" key="3">
    <source>
        <dbReference type="Proteomes" id="UP000008281"/>
    </source>
</evidence>
<dbReference type="InParanoid" id="E3LUC9"/>
<dbReference type="AlphaFoldDB" id="E3LUC9"/>
<feature type="compositionally biased region" description="Acidic residues" evidence="1">
    <location>
        <begin position="539"/>
        <end position="557"/>
    </location>
</feature>
<feature type="compositionally biased region" description="Basic residues" evidence="1">
    <location>
        <begin position="450"/>
        <end position="464"/>
    </location>
</feature>
<feature type="compositionally biased region" description="Polar residues" evidence="1">
    <location>
        <begin position="467"/>
        <end position="481"/>
    </location>
</feature>
<evidence type="ECO:0000256" key="1">
    <source>
        <dbReference type="SAM" id="MobiDB-lite"/>
    </source>
</evidence>
<feature type="compositionally biased region" description="Basic and acidic residues" evidence="1">
    <location>
        <begin position="436"/>
        <end position="449"/>
    </location>
</feature>
<dbReference type="HOGENOM" id="CLU_475086_0_0_1"/>
<sequence>MLPSRVESDDGYVPAGLLNCPDNTLESSTIKGNEIHEFYNLNKTDSPVIEKSPREPGIFVDLSAKNKKEATSRAVSTSTPSSAPKRPARSVPRVLTIQPGSHLPLLPSDNQRPLLPPRSFHPRGVLPPPLRQTMYRPIAFPPMYQYGGRQIIPSQRPMPFHPPGRIPMKPQPVTIAQQQAMMNPNMYGQPYNMPIPQMSYPSMVVVQQAGPYYPPAQALARPVPQTPVEPIMPPPELKPKVTPETRKKLREEATAKLKAERDARRALARAKKLADKARTMAVKKFDFQQYIISRVSQIFRKKESAVEEGNLRKFGNFSKDMFVIRLKDLDSFSRSNEIWRIDNHVLIQKFCGVPSLKAPARQFQSTNRMSGYDSRATWRLFIINPDSVEIEKYGGEVTIHNFPNITTLRDAKKLAEMKDEAFKEIEKSEFEEKLHKYEQKQRTKMEEKAKKRLERKQKKLKQKLLKNSTDSKSSIKATNDSHTWRGANDISESSLNIVKNDEYVCQDVLNGILDAVDDDEHDEDDSFISSDGDISASDDVGDEEEDYTDDDRDDDDAGSLISMAHSTDEEEEEEFVSNDGIYQLYGEDEIPIVAMEIVID</sequence>
<reference evidence="2" key="1">
    <citation type="submission" date="2007-07" db="EMBL/GenBank/DDBJ databases">
        <title>PCAP assembly of the Caenorhabditis remanei genome.</title>
        <authorList>
            <consortium name="The Caenorhabditis remanei Sequencing Consortium"/>
            <person name="Wilson R.K."/>
        </authorList>
    </citation>
    <scope>NUCLEOTIDE SEQUENCE [LARGE SCALE GENOMIC DNA]</scope>
    <source>
        <strain evidence="2">PB4641</strain>
    </source>
</reference>
<protein>
    <submittedName>
        <fullName evidence="2">Uncharacterized protein</fullName>
    </submittedName>
</protein>
<accession>E3LUC9</accession>
<dbReference type="FunCoup" id="E3LUC9">
    <property type="interactions" value="1140"/>
</dbReference>
<dbReference type="eggNOG" id="ENOG502TFF3">
    <property type="taxonomic scope" value="Eukaryota"/>
</dbReference>
<gene>
    <name evidence="2" type="ORF">CRE_30803</name>
</gene>
<name>E3LUC9_CAERE</name>
<dbReference type="OrthoDB" id="5857813at2759"/>
<keyword evidence="3" id="KW-1185">Reference proteome</keyword>
<feature type="region of interest" description="Disordered" evidence="1">
    <location>
        <begin position="65"/>
        <end position="91"/>
    </location>
</feature>
<feature type="compositionally biased region" description="Acidic residues" evidence="1">
    <location>
        <begin position="517"/>
        <end position="526"/>
    </location>
</feature>
<dbReference type="Proteomes" id="UP000008281">
    <property type="component" value="Unassembled WGS sequence"/>
</dbReference>